<evidence type="ECO:0000313" key="2">
    <source>
        <dbReference type="EMBL" id="THU84117.1"/>
    </source>
</evidence>
<dbReference type="EMBL" id="ML179621">
    <property type="protein sequence ID" value="THU84117.1"/>
    <property type="molecule type" value="Genomic_DNA"/>
</dbReference>
<evidence type="ECO:0000256" key="1">
    <source>
        <dbReference type="SAM" id="Phobius"/>
    </source>
</evidence>
<reference evidence="2 3" key="1">
    <citation type="journal article" date="2019" name="Nat. Ecol. Evol.">
        <title>Megaphylogeny resolves global patterns of mushroom evolution.</title>
        <authorList>
            <person name="Varga T."/>
            <person name="Krizsan K."/>
            <person name="Foldi C."/>
            <person name="Dima B."/>
            <person name="Sanchez-Garcia M."/>
            <person name="Sanchez-Ramirez S."/>
            <person name="Szollosi G.J."/>
            <person name="Szarkandi J.G."/>
            <person name="Papp V."/>
            <person name="Albert L."/>
            <person name="Andreopoulos W."/>
            <person name="Angelini C."/>
            <person name="Antonin V."/>
            <person name="Barry K.W."/>
            <person name="Bougher N.L."/>
            <person name="Buchanan P."/>
            <person name="Buyck B."/>
            <person name="Bense V."/>
            <person name="Catcheside P."/>
            <person name="Chovatia M."/>
            <person name="Cooper J."/>
            <person name="Damon W."/>
            <person name="Desjardin D."/>
            <person name="Finy P."/>
            <person name="Geml J."/>
            <person name="Haridas S."/>
            <person name="Hughes K."/>
            <person name="Justo A."/>
            <person name="Karasinski D."/>
            <person name="Kautmanova I."/>
            <person name="Kiss B."/>
            <person name="Kocsube S."/>
            <person name="Kotiranta H."/>
            <person name="LaButti K.M."/>
            <person name="Lechner B.E."/>
            <person name="Liimatainen K."/>
            <person name="Lipzen A."/>
            <person name="Lukacs Z."/>
            <person name="Mihaltcheva S."/>
            <person name="Morgado L.N."/>
            <person name="Niskanen T."/>
            <person name="Noordeloos M.E."/>
            <person name="Ohm R.A."/>
            <person name="Ortiz-Santana B."/>
            <person name="Ovrebo C."/>
            <person name="Racz N."/>
            <person name="Riley R."/>
            <person name="Savchenko A."/>
            <person name="Shiryaev A."/>
            <person name="Soop K."/>
            <person name="Spirin V."/>
            <person name="Szebenyi C."/>
            <person name="Tomsovsky M."/>
            <person name="Tulloss R.E."/>
            <person name="Uehling J."/>
            <person name="Grigoriev I.V."/>
            <person name="Vagvolgyi C."/>
            <person name="Papp T."/>
            <person name="Martin F.M."/>
            <person name="Miettinen O."/>
            <person name="Hibbett D.S."/>
            <person name="Nagy L.G."/>
        </authorList>
    </citation>
    <scope>NUCLEOTIDE SEQUENCE [LARGE SCALE GENOMIC DNA]</scope>
    <source>
        <strain evidence="2 3">CBS 962.96</strain>
    </source>
</reference>
<sequence length="487" mass="54520">MSLIGSSPLFDRVLANCYRSTTSNALNETTQYKVKGIEAWHQVNQVVILTEIMRQKGDDILIDVLSRLRTGTCTEKDKELLDRYVLSSDNCPNETKNLTDISRWVTDPKKACPLITYTNAARDAHNFESAKAFAEATGQEFHVYYSLDTRGRGKNRKEIQGAAAESAWKVPVKQAQDLGGALEIGIMISGILFGIVTGQVYIYHKNFPSDPLWLKIGLVGFIFIKLAWHADDSPDGGFGILKKQVDTIWLLEFTHTGCALHALYYYTVTHYGDPETITTAPFTLGLTALIRGIVTVMAITMLSVKAIQVATKSLTLFLEKWEWLITTSLVLRASADILVSGTLVWHLCVQRENAYKHTLKIVDKLIQWAVVIWLALATIFPQVFSNALLANINSRAHLRDLQGSEIIFGSLSAHSIPQTRTQIDTARTCGIRITVTTQSDVEMNAFEIRHVQDRLEFTDIESHQRDHKEDEEFGSRIGGIDFLSVNV</sequence>
<organism evidence="2 3">
    <name type="scientific">Dendrothele bispora (strain CBS 962.96)</name>
    <dbReference type="NCBI Taxonomy" id="1314807"/>
    <lineage>
        <taxon>Eukaryota</taxon>
        <taxon>Fungi</taxon>
        <taxon>Dikarya</taxon>
        <taxon>Basidiomycota</taxon>
        <taxon>Agaricomycotina</taxon>
        <taxon>Agaricomycetes</taxon>
        <taxon>Agaricomycetidae</taxon>
        <taxon>Agaricales</taxon>
        <taxon>Agaricales incertae sedis</taxon>
        <taxon>Dendrothele</taxon>
    </lineage>
</organism>
<feature type="transmembrane region" description="Helical" evidence="1">
    <location>
        <begin position="178"/>
        <end position="200"/>
    </location>
</feature>
<evidence type="ECO:0000313" key="3">
    <source>
        <dbReference type="Proteomes" id="UP000297245"/>
    </source>
</evidence>
<feature type="transmembrane region" description="Helical" evidence="1">
    <location>
        <begin position="212"/>
        <end position="228"/>
    </location>
</feature>
<name>A0A4S8L672_DENBC</name>
<gene>
    <name evidence="2" type="ORF">K435DRAFT_870607</name>
</gene>
<feature type="transmembrane region" description="Helical" evidence="1">
    <location>
        <begin position="248"/>
        <end position="267"/>
    </location>
</feature>
<keyword evidence="3" id="KW-1185">Reference proteome</keyword>
<feature type="transmembrane region" description="Helical" evidence="1">
    <location>
        <begin position="323"/>
        <end position="345"/>
    </location>
</feature>
<dbReference type="OrthoDB" id="2535105at2759"/>
<dbReference type="Proteomes" id="UP000297245">
    <property type="component" value="Unassembled WGS sequence"/>
</dbReference>
<keyword evidence="1" id="KW-0812">Transmembrane</keyword>
<protein>
    <submittedName>
        <fullName evidence="2">Uncharacterized protein</fullName>
    </submittedName>
</protein>
<proteinExistence type="predicted"/>
<accession>A0A4S8L672</accession>
<dbReference type="AlphaFoldDB" id="A0A4S8L672"/>
<feature type="transmembrane region" description="Helical" evidence="1">
    <location>
        <begin position="279"/>
        <end position="302"/>
    </location>
</feature>
<feature type="transmembrane region" description="Helical" evidence="1">
    <location>
        <begin position="365"/>
        <end position="389"/>
    </location>
</feature>
<keyword evidence="1" id="KW-0472">Membrane</keyword>
<keyword evidence="1" id="KW-1133">Transmembrane helix</keyword>